<evidence type="ECO:0000313" key="5">
    <source>
        <dbReference type="EMBL" id="GGM85999.1"/>
    </source>
</evidence>
<accession>A0ABQ2HPR7</accession>
<dbReference type="Proteomes" id="UP000632339">
    <property type="component" value="Unassembled WGS sequence"/>
</dbReference>
<feature type="domain" description="HTH araC/xylS-type" evidence="4">
    <location>
        <begin position="220"/>
        <end position="318"/>
    </location>
</feature>
<dbReference type="PANTHER" id="PTHR47893">
    <property type="entry name" value="REGULATORY PROTEIN PCHR"/>
    <property type="match status" value="1"/>
</dbReference>
<dbReference type="SMART" id="SM00342">
    <property type="entry name" value="HTH_ARAC"/>
    <property type="match status" value="1"/>
</dbReference>
<keyword evidence="3" id="KW-0804">Transcription</keyword>
<dbReference type="PROSITE" id="PS00041">
    <property type="entry name" value="HTH_ARAC_FAMILY_1"/>
    <property type="match status" value="1"/>
</dbReference>
<dbReference type="InterPro" id="IPR018062">
    <property type="entry name" value="HTH_AraC-typ_CS"/>
</dbReference>
<protein>
    <submittedName>
        <fullName evidence="5">AraC family transcriptional regulator</fullName>
    </submittedName>
</protein>
<keyword evidence="1" id="KW-0805">Transcription regulation</keyword>
<dbReference type="Gene3D" id="1.10.10.60">
    <property type="entry name" value="Homeodomain-like"/>
    <property type="match status" value="2"/>
</dbReference>
<dbReference type="InterPro" id="IPR009057">
    <property type="entry name" value="Homeodomain-like_sf"/>
</dbReference>
<sequence length="327" mass="37308">MRLEITSKDGTGMLAAFAQEVETTVERGCVTVPEKFGSGYMRGLMFAENFRMLIRDYALNEDFSITRNLQSQPSNMLLFTFSHVIRSKSAGRSAGIYPSVQITTQGLNGQQFEPAHTRQNSISIAIDADDLRQMTGAHTDSAIVHNILENKQQLVFEEFVFEPLQMVVDQIVNARIPDTFHDFYFKLKAQELLCQLLIALVGRDEKTFYKLNTADVKTLYDVKRMLLENLDEPPGIEKLAAFSGMSESKLKRLFKQVFGKSIFHYFQSFRMQEAARLLKEEQLSVSEAGYRLGFTNLSHFARAFEEHIGMKPKRYAKGEVFVQKPPQ</sequence>
<reference evidence="6" key="1">
    <citation type="journal article" date="2019" name="Int. J. Syst. Evol. Microbiol.">
        <title>The Global Catalogue of Microorganisms (GCM) 10K type strain sequencing project: providing services to taxonomists for standard genome sequencing and annotation.</title>
        <authorList>
            <consortium name="The Broad Institute Genomics Platform"/>
            <consortium name="The Broad Institute Genome Sequencing Center for Infectious Disease"/>
            <person name="Wu L."/>
            <person name="Ma J."/>
        </authorList>
    </citation>
    <scope>NUCLEOTIDE SEQUENCE [LARGE SCALE GENOMIC DNA]</scope>
    <source>
        <strain evidence="6">CGMCC 1.6375</strain>
    </source>
</reference>
<dbReference type="SUPFAM" id="SSF46689">
    <property type="entry name" value="Homeodomain-like"/>
    <property type="match status" value="2"/>
</dbReference>
<name>A0ABQ2HPR7_9BACT</name>
<dbReference type="EMBL" id="BMLI01000001">
    <property type="protein sequence ID" value="GGM85999.1"/>
    <property type="molecule type" value="Genomic_DNA"/>
</dbReference>
<gene>
    <name evidence="5" type="ORF">GCM10010967_17730</name>
</gene>
<evidence type="ECO:0000313" key="6">
    <source>
        <dbReference type="Proteomes" id="UP000632339"/>
    </source>
</evidence>
<dbReference type="PANTHER" id="PTHR47893:SF1">
    <property type="entry name" value="REGULATORY PROTEIN PCHR"/>
    <property type="match status" value="1"/>
</dbReference>
<keyword evidence="6" id="KW-1185">Reference proteome</keyword>
<evidence type="ECO:0000256" key="1">
    <source>
        <dbReference type="ARBA" id="ARBA00023015"/>
    </source>
</evidence>
<comment type="caution">
    <text evidence="5">The sequence shown here is derived from an EMBL/GenBank/DDBJ whole genome shotgun (WGS) entry which is preliminary data.</text>
</comment>
<organism evidence="5 6">
    <name type="scientific">Dyadobacter beijingensis</name>
    <dbReference type="NCBI Taxonomy" id="365489"/>
    <lineage>
        <taxon>Bacteria</taxon>
        <taxon>Pseudomonadati</taxon>
        <taxon>Bacteroidota</taxon>
        <taxon>Cytophagia</taxon>
        <taxon>Cytophagales</taxon>
        <taxon>Spirosomataceae</taxon>
        <taxon>Dyadobacter</taxon>
    </lineage>
</organism>
<proteinExistence type="predicted"/>
<evidence type="ECO:0000256" key="2">
    <source>
        <dbReference type="ARBA" id="ARBA00023125"/>
    </source>
</evidence>
<keyword evidence="2" id="KW-0238">DNA-binding</keyword>
<dbReference type="InterPro" id="IPR053142">
    <property type="entry name" value="PchR_regulatory_protein"/>
</dbReference>
<dbReference type="PROSITE" id="PS01124">
    <property type="entry name" value="HTH_ARAC_FAMILY_2"/>
    <property type="match status" value="1"/>
</dbReference>
<evidence type="ECO:0000259" key="4">
    <source>
        <dbReference type="PROSITE" id="PS01124"/>
    </source>
</evidence>
<dbReference type="InterPro" id="IPR018060">
    <property type="entry name" value="HTH_AraC"/>
</dbReference>
<dbReference type="RefSeq" id="WP_019944283.1">
    <property type="nucleotide sequence ID" value="NZ_BMLI01000001.1"/>
</dbReference>
<evidence type="ECO:0000256" key="3">
    <source>
        <dbReference type="ARBA" id="ARBA00023163"/>
    </source>
</evidence>
<dbReference type="Pfam" id="PF12833">
    <property type="entry name" value="HTH_18"/>
    <property type="match status" value="1"/>
</dbReference>